<evidence type="ECO:0000256" key="3">
    <source>
        <dbReference type="ARBA" id="ARBA00022692"/>
    </source>
</evidence>
<feature type="transmembrane region" description="Helical" evidence="13">
    <location>
        <begin position="12"/>
        <end position="38"/>
    </location>
</feature>
<dbReference type="PROSITE" id="PS50262">
    <property type="entry name" value="G_PROTEIN_RECEP_F1_2"/>
    <property type="match status" value="1"/>
</dbReference>
<evidence type="ECO:0000256" key="8">
    <source>
        <dbReference type="ARBA" id="ARBA00023170"/>
    </source>
</evidence>
<dbReference type="InterPro" id="IPR017452">
    <property type="entry name" value="GPCR_Rhodpsn_7TM"/>
</dbReference>
<dbReference type="EMBL" id="VOFY01000007">
    <property type="protein sequence ID" value="KAA8591280.1"/>
    <property type="molecule type" value="Genomic_DNA"/>
</dbReference>
<feature type="transmembrane region" description="Helical" evidence="13">
    <location>
        <begin position="90"/>
        <end position="114"/>
    </location>
</feature>
<name>A0A5J5DD90_9PERO</name>
<dbReference type="GO" id="GO:0004930">
    <property type="term" value="F:G protein-coupled receptor activity"/>
    <property type="evidence" value="ECO:0007669"/>
    <property type="project" value="UniProtKB-KW"/>
</dbReference>
<dbReference type="InterPro" id="IPR051509">
    <property type="entry name" value="GPCR_Orphan/Phoenixin"/>
</dbReference>
<evidence type="ECO:0000256" key="1">
    <source>
        <dbReference type="ARBA" id="ARBA00004651"/>
    </source>
</evidence>
<dbReference type="SUPFAM" id="SSF81321">
    <property type="entry name" value="Family A G protein-coupled receptor-like"/>
    <property type="match status" value="1"/>
</dbReference>
<gene>
    <name evidence="15" type="ORF">FQN60_002223</name>
</gene>
<dbReference type="Proteomes" id="UP000327493">
    <property type="component" value="Chromosome 7"/>
</dbReference>
<keyword evidence="6 13" id="KW-0472">Membrane</keyword>
<dbReference type="PANTHER" id="PTHR19268">
    <property type="entry name" value="G PROTEIN-COUPLED RECEPTOR"/>
    <property type="match status" value="1"/>
</dbReference>
<dbReference type="PANTHER" id="PTHR19268:SF4">
    <property type="entry name" value="G-PROTEIN COUPLED RECEPTOR 173-RELATED"/>
    <property type="match status" value="1"/>
</dbReference>
<dbReference type="CDD" id="cd15217">
    <property type="entry name" value="7tmA_SREB3_GPR173"/>
    <property type="match status" value="1"/>
</dbReference>
<keyword evidence="8" id="KW-0675">Receptor</keyword>
<evidence type="ECO:0000256" key="5">
    <source>
        <dbReference type="ARBA" id="ARBA00023040"/>
    </source>
</evidence>
<keyword evidence="3 13" id="KW-0812">Transmembrane</keyword>
<dbReference type="PRINTS" id="PR00237">
    <property type="entry name" value="GPCRRHODOPSN"/>
</dbReference>
<dbReference type="GO" id="GO:0005886">
    <property type="term" value="C:plasma membrane"/>
    <property type="evidence" value="ECO:0007669"/>
    <property type="project" value="UniProtKB-SubCell"/>
</dbReference>
<evidence type="ECO:0000256" key="2">
    <source>
        <dbReference type="ARBA" id="ARBA00022475"/>
    </source>
</evidence>
<keyword evidence="2" id="KW-1003">Cell membrane</keyword>
<keyword evidence="7" id="KW-1015">Disulfide bond</keyword>
<feature type="domain" description="G-protein coupled receptors family 1 profile" evidence="14">
    <location>
        <begin position="29"/>
        <end position="330"/>
    </location>
</feature>
<comment type="function">
    <text evidence="12">Is a receptor for the SMIM20 derived peptides Phoenixin-14 and Phoenixin-20. It mediates the Phoenixin-14 and Phoenixin-20 augmentation of gonadotropin-releasing hormone (GNRH) signaling in the hypothalamus and pituitary gland. In the ovary, it mediates the effects of Phoenixin-14 and Phoenixin-20 induced granulosa cell proliferation during follicular growth.</text>
</comment>
<reference evidence="15 16" key="1">
    <citation type="submission" date="2019-08" db="EMBL/GenBank/DDBJ databases">
        <title>A chromosome-level genome assembly, high-density linkage maps, and genome scans reveal the genomic architecture of hybrid incompatibilities underlying speciation via character displacement in darters (Percidae: Etheostominae).</title>
        <authorList>
            <person name="Moran R.L."/>
            <person name="Catchen J.M."/>
            <person name="Fuller R.C."/>
        </authorList>
    </citation>
    <scope>NUCLEOTIDE SEQUENCE [LARGE SCALE GENOMIC DNA]</scope>
    <source>
        <strain evidence="15">EspeVRDwgs_2016</strain>
        <tissue evidence="15">Muscle</tissue>
    </source>
</reference>
<evidence type="ECO:0000256" key="6">
    <source>
        <dbReference type="ARBA" id="ARBA00023136"/>
    </source>
</evidence>
<evidence type="ECO:0000256" key="13">
    <source>
        <dbReference type="SAM" id="Phobius"/>
    </source>
</evidence>
<dbReference type="Gene3D" id="1.20.1070.10">
    <property type="entry name" value="Rhodopsin 7-helix transmembrane proteins"/>
    <property type="match status" value="1"/>
</dbReference>
<evidence type="ECO:0000256" key="11">
    <source>
        <dbReference type="ARBA" id="ARBA00039994"/>
    </source>
</evidence>
<feature type="transmembrane region" description="Helical" evidence="13">
    <location>
        <begin position="278"/>
        <end position="300"/>
    </location>
</feature>
<dbReference type="InterPro" id="IPR000276">
    <property type="entry name" value="GPCR_Rhodpsn"/>
</dbReference>
<keyword evidence="16" id="KW-1185">Reference proteome</keyword>
<keyword evidence="9" id="KW-0325">Glycoprotein</keyword>
<evidence type="ECO:0000256" key="9">
    <source>
        <dbReference type="ARBA" id="ARBA00023180"/>
    </source>
</evidence>
<dbReference type="Pfam" id="PF00001">
    <property type="entry name" value="7tm_1"/>
    <property type="match status" value="1"/>
</dbReference>
<evidence type="ECO:0000256" key="4">
    <source>
        <dbReference type="ARBA" id="ARBA00022989"/>
    </source>
</evidence>
<dbReference type="FunFam" id="1.20.1070.10:FF:000074">
    <property type="entry name" value="probable G-protein coupled receptor 173"/>
    <property type="match status" value="1"/>
</dbReference>
<organism evidence="15 16">
    <name type="scientific">Etheostoma spectabile</name>
    <name type="common">orangethroat darter</name>
    <dbReference type="NCBI Taxonomy" id="54343"/>
    <lineage>
        <taxon>Eukaryota</taxon>
        <taxon>Metazoa</taxon>
        <taxon>Chordata</taxon>
        <taxon>Craniata</taxon>
        <taxon>Vertebrata</taxon>
        <taxon>Euteleostomi</taxon>
        <taxon>Actinopterygii</taxon>
        <taxon>Neopterygii</taxon>
        <taxon>Teleostei</taxon>
        <taxon>Neoteleostei</taxon>
        <taxon>Acanthomorphata</taxon>
        <taxon>Eupercaria</taxon>
        <taxon>Perciformes</taxon>
        <taxon>Percoidei</taxon>
        <taxon>Percidae</taxon>
        <taxon>Etheostomatinae</taxon>
        <taxon>Etheostoma</taxon>
    </lineage>
</organism>
<protein>
    <recommendedName>
        <fullName evidence="11">Probable G-protein coupled receptor 173</fullName>
    </recommendedName>
</protein>
<keyword evidence="5" id="KW-0297">G-protein coupled receptor</keyword>
<sequence>MVTESPSSAVSTYIKLVLLGLIICISLVGNLVVSLLVLRDRALHKAPYYFLLDLCLADTIRSAICFPFVLVSIKNGSAWTYSVLSCKVVAFMAVLFCFHAAFMLFCISVTRYMAIAHHRFYSKRMTFWTCVAVVCMVWTLSVAMAFPPVFDVGTYKFIREEDQCIFEHRYFKANDTLGFMLMLAVLILATHVVYMKLLLFEYKHRKMKPVQMVPAISQNWTFHGPGATGQAAANWIAGFGRGPMPPTLLGIRQNLHNQNRRLLGMEEFKVEKQLGRMFYVITLLFLVLWSPYIVACYWRVFVKACTIPHRYLSTTVWMSFAQAGVNPIVCFFLNKDLKKGLLSHLPACCRTKPHLPREPYCVIREIWVHPNSGFLWDCFPLDINHCSFIVISETEPEERSVFPAVLCQNKYFRHESEPHRHSTRIRFFGEPGSPARLKLESILCEDTHTVVDKVGDVAMVSCVHCVHILHIVQVKQCADTPTPAVLRLKDAQVKLDAFLHHPVRTIEATAALGVTLINGLSCPDPDLPSVIVGHAGPQSPLRLGQKCDLGGCVSGSNGPPSAANSDGVLLFGQVTEEFHIILIGIGSVHPQLFTVESLSATEGFQLIPGHLPRHAAI</sequence>
<accession>A0A5J5DD90</accession>
<evidence type="ECO:0000256" key="10">
    <source>
        <dbReference type="ARBA" id="ARBA00023224"/>
    </source>
</evidence>
<feature type="transmembrane region" description="Helical" evidence="13">
    <location>
        <begin position="177"/>
        <end position="199"/>
    </location>
</feature>
<comment type="caution">
    <text evidence="15">The sequence shown here is derived from an EMBL/GenBank/DDBJ whole genome shotgun (WGS) entry which is preliminary data.</text>
</comment>
<evidence type="ECO:0000313" key="15">
    <source>
        <dbReference type="EMBL" id="KAA8591280.1"/>
    </source>
</evidence>
<evidence type="ECO:0000256" key="7">
    <source>
        <dbReference type="ARBA" id="ARBA00023157"/>
    </source>
</evidence>
<evidence type="ECO:0000259" key="14">
    <source>
        <dbReference type="PROSITE" id="PS50262"/>
    </source>
</evidence>
<feature type="transmembrane region" description="Helical" evidence="13">
    <location>
        <begin position="312"/>
        <end position="333"/>
    </location>
</feature>
<evidence type="ECO:0000313" key="16">
    <source>
        <dbReference type="Proteomes" id="UP000327493"/>
    </source>
</evidence>
<keyword evidence="4 13" id="KW-1133">Transmembrane helix</keyword>
<comment type="subcellular location">
    <subcellularLocation>
        <location evidence="1">Cell membrane</location>
        <topology evidence="1">Multi-pass membrane protein</topology>
    </subcellularLocation>
</comment>
<evidence type="ECO:0000256" key="12">
    <source>
        <dbReference type="ARBA" id="ARBA00045439"/>
    </source>
</evidence>
<feature type="transmembrane region" description="Helical" evidence="13">
    <location>
        <begin position="126"/>
        <end position="146"/>
    </location>
</feature>
<keyword evidence="10" id="KW-0807">Transducer</keyword>
<dbReference type="AlphaFoldDB" id="A0A5J5DD90"/>
<feature type="transmembrane region" description="Helical" evidence="13">
    <location>
        <begin position="50"/>
        <end position="70"/>
    </location>
</feature>
<proteinExistence type="predicted"/>